<evidence type="ECO:0000259" key="3">
    <source>
        <dbReference type="Pfam" id="PF25245"/>
    </source>
</evidence>
<dbReference type="AlphaFoldDB" id="A0ABD1HQJ5"/>
<dbReference type="PANTHER" id="PTHR46598:SF3">
    <property type="entry name" value="OS07G0495300 PROTEIN"/>
    <property type="match status" value="1"/>
</dbReference>
<accession>A0ABD1HQJ5</accession>
<organism evidence="4 5">
    <name type="scientific">Salvia divinorum</name>
    <name type="common">Maria pastora</name>
    <name type="synonym">Diviner's sage</name>
    <dbReference type="NCBI Taxonomy" id="28513"/>
    <lineage>
        <taxon>Eukaryota</taxon>
        <taxon>Viridiplantae</taxon>
        <taxon>Streptophyta</taxon>
        <taxon>Embryophyta</taxon>
        <taxon>Tracheophyta</taxon>
        <taxon>Spermatophyta</taxon>
        <taxon>Magnoliopsida</taxon>
        <taxon>eudicotyledons</taxon>
        <taxon>Gunneridae</taxon>
        <taxon>Pentapetalae</taxon>
        <taxon>asterids</taxon>
        <taxon>lamiids</taxon>
        <taxon>Lamiales</taxon>
        <taxon>Lamiaceae</taxon>
        <taxon>Nepetoideae</taxon>
        <taxon>Mentheae</taxon>
        <taxon>Salviinae</taxon>
        <taxon>Salvia</taxon>
        <taxon>Salvia subgen. Calosphace</taxon>
    </lineage>
</organism>
<reference evidence="4 5" key="1">
    <citation type="submission" date="2024-06" db="EMBL/GenBank/DDBJ databases">
        <title>A chromosome level genome sequence of Diviner's sage (Salvia divinorum).</title>
        <authorList>
            <person name="Ford S.A."/>
            <person name="Ro D.-K."/>
            <person name="Ness R.W."/>
            <person name="Phillips M.A."/>
        </authorList>
    </citation>
    <scope>NUCLEOTIDE SEQUENCE [LARGE SCALE GENOMIC DNA]</scope>
    <source>
        <strain evidence="4">SAF-2024a</strain>
        <tissue evidence="4">Leaf</tissue>
    </source>
</reference>
<protein>
    <submittedName>
        <fullName evidence="4">Pentatricopeptide repeat-containing protein isoform X2</fullName>
    </submittedName>
</protein>
<comment type="similarity">
    <text evidence="1">Belongs to the PPR family. P subfamily.</text>
</comment>
<evidence type="ECO:0000256" key="1">
    <source>
        <dbReference type="ARBA" id="ARBA00007626"/>
    </source>
</evidence>
<dbReference type="InterPro" id="IPR057440">
    <property type="entry name" value="At1g68980-like_TPR"/>
</dbReference>
<keyword evidence="5" id="KW-1185">Reference proteome</keyword>
<proteinExistence type="inferred from homology"/>
<evidence type="ECO:0000313" key="5">
    <source>
        <dbReference type="Proteomes" id="UP001567538"/>
    </source>
</evidence>
<dbReference type="NCBIfam" id="TIGR00756">
    <property type="entry name" value="PPR"/>
    <property type="match status" value="1"/>
</dbReference>
<sequence>MIRSLIREKQRGPGLLSSLSGGRFALGQNVSHFPKGISTLENVCSNGPSRWSLLGKLERELKEHRVDEAWETHNNFVRVYGFVDQSLMADLITESSYSSDSKSLRMACHLVVKLSKERPVLLKHELMTKLLLSLARAQIPVPAARVVRVMLEKKILPSLEILQMVFLHLVKTETGAYLASNILEEICCSLKEVRVNRTMTRPDVMVFNLVLSACVRYGASLKGQLIMELMPVVGVAADAHTAVIIARIHEMNAARDELKKLKDCVDMVPVNLVHYYLPFYDSLLSLNFMFNDIDSASSLLLDLSELYLRGRNEQRSCTVSIGSDNIKMGLKLQFLPQQLQKDFVYKLNQRQELLLHRNGKFVLTNKGLAKLITGYKRAGRINELSRLLITIQEMLNSPDKSSPCSQVIDACVYLGWLETAHDILEDLVMENENHSVCLRSYTLLLSAYYSRDMVREAEGLVRQIQRLGFDLQTSSKISDSEDKHASNLAKSISQTTREEDDGGVSLHQFNSSIFFFTKAKMIEDARETYRKMQKLKIHPNASTYFYLICGYSSLGMFREITILWGDIKRSMVNRNTVYKRELYELVLLNFIQGGYFERVMEVIHLMMENGMFLDKWCYKTEFLKFHRNLYRTLTLAEAKDEAQRMRLEHVKAFRRWAGIS</sequence>
<evidence type="ECO:0000313" key="4">
    <source>
        <dbReference type="EMBL" id="KAL1557336.1"/>
    </source>
</evidence>
<keyword evidence="2" id="KW-0677">Repeat</keyword>
<dbReference type="Gene3D" id="1.25.40.10">
    <property type="entry name" value="Tetratricopeptide repeat domain"/>
    <property type="match status" value="2"/>
</dbReference>
<name>A0ABD1HQJ5_SALDI</name>
<gene>
    <name evidence="4" type="ORF">AAHA92_07923</name>
</gene>
<dbReference type="Pfam" id="PF25245">
    <property type="entry name" value="TPR_At1g68980"/>
    <property type="match status" value="1"/>
</dbReference>
<dbReference type="Pfam" id="PF01535">
    <property type="entry name" value="PPR"/>
    <property type="match status" value="1"/>
</dbReference>
<comment type="caution">
    <text evidence="4">The sequence shown here is derived from an EMBL/GenBank/DDBJ whole genome shotgun (WGS) entry which is preliminary data.</text>
</comment>
<dbReference type="EMBL" id="JBEAFC010000004">
    <property type="protein sequence ID" value="KAL1557336.1"/>
    <property type="molecule type" value="Genomic_DNA"/>
</dbReference>
<dbReference type="PANTHER" id="PTHR46598">
    <property type="entry name" value="BNAC05G43320D PROTEIN"/>
    <property type="match status" value="1"/>
</dbReference>
<feature type="domain" description="At1g68980-like TPR repeats" evidence="3">
    <location>
        <begin position="53"/>
        <end position="187"/>
    </location>
</feature>
<dbReference type="InterPro" id="IPR002885">
    <property type="entry name" value="PPR_rpt"/>
</dbReference>
<dbReference type="Proteomes" id="UP001567538">
    <property type="component" value="Unassembled WGS sequence"/>
</dbReference>
<evidence type="ECO:0000256" key="2">
    <source>
        <dbReference type="ARBA" id="ARBA00022737"/>
    </source>
</evidence>
<dbReference type="InterPro" id="IPR011990">
    <property type="entry name" value="TPR-like_helical_dom_sf"/>
</dbReference>